<dbReference type="EMBL" id="CAJEWN010001065">
    <property type="protein sequence ID" value="CAD2193884.1"/>
    <property type="molecule type" value="Genomic_DNA"/>
</dbReference>
<gene>
    <name evidence="2" type="ORF">MENT_LOCUS46862</name>
</gene>
<accession>A0A6V7X3L9</accession>
<evidence type="ECO:0000256" key="1">
    <source>
        <dbReference type="SAM" id="MobiDB-lite"/>
    </source>
</evidence>
<organism evidence="2 3">
    <name type="scientific">Meloidogyne enterolobii</name>
    <name type="common">Root-knot nematode worm</name>
    <name type="synonym">Meloidogyne mayaguensis</name>
    <dbReference type="NCBI Taxonomy" id="390850"/>
    <lineage>
        <taxon>Eukaryota</taxon>
        <taxon>Metazoa</taxon>
        <taxon>Ecdysozoa</taxon>
        <taxon>Nematoda</taxon>
        <taxon>Chromadorea</taxon>
        <taxon>Rhabditida</taxon>
        <taxon>Tylenchina</taxon>
        <taxon>Tylenchomorpha</taxon>
        <taxon>Tylenchoidea</taxon>
        <taxon>Meloidogynidae</taxon>
        <taxon>Meloidogyninae</taxon>
        <taxon>Meloidogyne</taxon>
    </lineage>
</organism>
<sequence length="170" mass="19577">MEEKDKGNDFEGKIGQVMDELEKRGFMREDDRERKLEEGKVLAKEEGSLKVVDKERVVGDGESKRDVEGKVRNMENKEGTMKEKGRVMEIEEGRMEEEEKGRAKEEEEANGVSRKMKKRKVKALGRVIEDKLGRLQTEGATSQNRKIIHSRTLLKSLSSKNDIKLEEKKV</sequence>
<reference evidence="2 3" key="1">
    <citation type="submission" date="2020-08" db="EMBL/GenBank/DDBJ databases">
        <authorList>
            <person name="Koutsovoulos G."/>
            <person name="Danchin GJ E."/>
        </authorList>
    </citation>
    <scope>NUCLEOTIDE SEQUENCE [LARGE SCALE GENOMIC DNA]</scope>
</reference>
<feature type="compositionally biased region" description="Basic and acidic residues" evidence="1">
    <location>
        <begin position="1"/>
        <end position="12"/>
    </location>
</feature>
<comment type="caution">
    <text evidence="2">The sequence shown here is derived from an EMBL/GenBank/DDBJ whole genome shotgun (WGS) entry which is preliminary data.</text>
</comment>
<feature type="region of interest" description="Disordered" evidence="1">
    <location>
        <begin position="1"/>
        <end position="35"/>
    </location>
</feature>
<evidence type="ECO:0000313" key="3">
    <source>
        <dbReference type="Proteomes" id="UP000580250"/>
    </source>
</evidence>
<feature type="region of interest" description="Disordered" evidence="1">
    <location>
        <begin position="55"/>
        <end position="120"/>
    </location>
</feature>
<dbReference type="AlphaFoldDB" id="A0A6V7X3L9"/>
<evidence type="ECO:0000313" key="2">
    <source>
        <dbReference type="EMBL" id="CAD2193884.1"/>
    </source>
</evidence>
<feature type="compositionally biased region" description="Basic and acidic residues" evidence="1">
    <location>
        <begin position="20"/>
        <end position="35"/>
    </location>
</feature>
<dbReference type="Proteomes" id="UP000580250">
    <property type="component" value="Unassembled WGS sequence"/>
</dbReference>
<proteinExistence type="predicted"/>
<protein>
    <submittedName>
        <fullName evidence="2">Uncharacterized protein</fullName>
    </submittedName>
</protein>
<feature type="compositionally biased region" description="Basic and acidic residues" evidence="1">
    <location>
        <begin position="55"/>
        <end position="105"/>
    </location>
</feature>
<name>A0A6V7X3L9_MELEN</name>